<dbReference type="InterPro" id="IPR036508">
    <property type="entry name" value="Chitin-bd_dom_sf"/>
</dbReference>
<dbReference type="EMBL" id="VIIS01000954">
    <property type="protein sequence ID" value="KAF0303331.1"/>
    <property type="molecule type" value="Genomic_DNA"/>
</dbReference>
<dbReference type="InterPro" id="IPR051940">
    <property type="entry name" value="Chitin_bind-dev_reg"/>
</dbReference>
<evidence type="ECO:0000256" key="7">
    <source>
        <dbReference type="SAM" id="SignalP"/>
    </source>
</evidence>
<feature type="domain" description="Chitin-binding type-2" evidence="8">
    <location>
        <begin position="154"/>
        <end position="220"/>
    </location>
</feature>
<gene>
    <name evidence="9" type="primary">obst-E_3</name>
    <name evidence="10" type="synonym">obst-E_5</name>
    <name evidence="9" type="ORF">FJT64_013945</name>
    <name evidence="10" type="ORF">FJT64_024694</name>
</gene>
<keyword evidence="11" id="KW-1185">Reference proteome</keyword>
<dbReference type="AlphaFoldDB" id="A0A6A4V227"/>
<name>A0A6A4V227_AMPAM</name>
<evidence type="ECO:0000256" key="1">
    <source>
        <dbReference type="ARBA" id="ARBA00022669"/>
    </source>
</evidence>
<dbReference type="OrthoDB" id="8173020at2759"/>
<evidence type="ECO:0000313" key="11">
    <source>
        <dbReference type="Proteomes" id="UP000440578"/>
    </source>
</evidence>
<accession>A0A6A4V227</accession>
<organism evidence="9 11">
    <name type="scientific">Amphibalanus amphitrite</name>
    <name type="common">Striped barnacle</name>
    <name type="synonym">Balanus amphitrite</name>
    <dbReference type="NCBI Taxonomy" id="1232801"/>
    <lineage>
        <taxon>Eukaryota</taxon>
        <taxon>Metazoa</taxon>
        <taxon>Ecdysozoa</taxon>
        <taxon>Arthropoda</taxon>
        <taxon>Crustacea</taxon>
        <taxon>Multicrustacea</taxon>
        <taxon>Cirripedia</taxon>
        <taxon>Thoracica</taxon>
        <taxon>Thoracicalcarea</taxon>
        <taxon>Balanomorpha</taxon>
        <taxon>Balanoidea</taxon>
        <taxon>Balanidae</taxon>
        <taxon>Amphibalaninae</taxon>
        <taxon>Amphibalanus</taxon>
    </lineage>
</organism>
<feature type="chain" id="PRO_5036168107" evidence="7">
    <location>
        <begin position="21"/>
        <end position="266"/>
    </location>
</feature>
<dbReference type="SUPFAM" id="SSF57625">
    <property type="entry name" value="Invertebrate chitin-binding proteins"/>
    <property type="match status" value="3"/>
</dbReference>
<keyword evidence="1" id="KW-0147">Chitin-binding</keyword>
<feature type="domain" description="Chitin-binding type-2" evidence="8">
    <location>
        <begin position="92"/>
        <end position="148"/>
    </location>
</feature>
<dbReference type="Proteomes" id="UP000440578">
    <property type="component" value="Unassembled WGS sequence"/>
</dbReference>
<evidence type="ECO:0000259" key="8">
    <source>
        <dbReference type="PROSITE" id="PS50940"/>
    </source>
</evidence>
<evidence type="ECO:0000256" key="2">
    <source>
        <dbReference type="ARBA" id="ARBA00022729"/>
    </source>
</evidence>
<reference evidence="9 11" key="1">
    <citation type="submission" date="2019-07" db="EMBL/GenBank/DDBJ databases">
        <title>Draft genome assembly of a fouling barnacle, Amphibalanus amphitrite (Darwin, 1854): The first reference genome for Thecostraca.</title>
        <authorList>
            <person name="Kim W."/>
        </authorList>
    </citation>
    <scope>NUCLEOTIDE SEQUENCE [LARGE SCALE GENOMIC DNA]</scope>
    <source>
        <strain evidence="9">SNU_AA5</strain>
        <tissue evidence="9">Soma without cirri and trophi</tissue>
    </source>
</reference>
<evidence type="ECO:0000313" key="9">
    <source>
        <dbReference type="EMBL" id="KAF0287645.1"/>
    </source>
</evidence>
<dbReference type="GO" id="GO:0005576">
    <property type="term" value="C:extracellular region"/>
    <property type="evidence" value="ECO:0007669"/>
    <property type="project" value="InterPro"/>
</dbReference>
<evidence type="ECO:0000256" key="5">
    <source>
        <dbReference type="ARBA" id="ARBA00023180"/>
    </source>
</evidence>
<dbReference type="Gene3D" id="2.170.140.10">
    <property type="entry name" value="Chitin binding domain"/>
    <property type="match status" value="3"/>
</dbReference>
<dbReference type="InterPro" id="IPR002557">
    <property type="entry name" value="Chitin-bd_dom"/>
</dbReference>
<sequence>MRVLVAIGVLALGVPALGQAGFECPDQLPGFFPHDVSCDKYWACEEGVATLKTCGNGLAFDDTDPNYEKENCDYLHNVQCGQRTELEPPISSPNCPRQYGIFADEANCNTFWSCWAGEANKYECPPGLAYDSEQRVCVWADQVAACKKSEKEGDFQCPAEGNGLGTYSLYAHQEDCRLYYVCMGGAPREYGCPLGTVFKIGDLDGSGQCADPADVPGCEEYYGDLDVKELAMRALGGGSGTSGRVSKQLEPEVERSSALELSRNIQ</sequence>
<feature type="compositionally biased region" description="Basic and acidic residues" evidence="6">
    <location>
        <begin position="247"/>
        <end position="257"/>
    </location>
</feature>
<keyword evidence="5" id="KW-0325">Glycoprotein</keyword>
<keyword evidence="3" id="KW-0677">Repeat</keyword>
<dbReference type="PANTHER" id="PTHR23301">
    <property type="entry name" value="CHITIN BINDING PERITROPHIN-A"/>
    <property type="match status" value="1"/>
</dbReference>
<dbReference type="Pfam" id="PF01607">
    <property type="entry name" value="CBM_14"/>
    <property type="match status" value="3"/>
</dbReference>
<keyword evidence="4" id="KW-1015">Disulfide bond</keyword>
<keyword evidence="2 7" id="KW-0732">Signal</keyword>
<protein>
    <submittedName>
        <fullName evidence="9">Protein obstructor-E</fullName>
    </submittedName>
</protein>
<evidence type="ECO:0000256" key="6">
    <source>
        <dbReference type="SAM" id="MobiDB-lite"/>
    </source>
</evidence>
<feature type="region of interest" description="Disordered" evidence="6">
    <location>
        <begin position="237"/>
        <end position="266"/>
    </location>
</feature>
<evidence type="ECO:0000313" key="10">
    <source>
        <dbReference type="EMBL" id="KAF0303331.1"/>
    </source>
</evidence>
<feature type="domain" description="Chitin-binding type-2" evidence="8">
    <location>
        <begin position="21"/>
        <end position="82"/>
    </location>
</feature>
<dbReference type="GO" id="GO:0008061">
    <property type="term" value="F:chitin binding"/>
    <property type="evidence" value="ECO:0007669"/>
    <property type="project" value="UniProtKB-KW"/>
</dbReference>
<proteinExistence type="predicted"/>
<evidence type="ECO:0000256" key="3">
    <source>
        <dbReference type="ARBA" id="ARBA00022737"/>
    </source>
</evidence>
<feature type="signal peptide" evidence="7">
    <location>
        <begin position="1"/>
        <end position="20"/>
    </location>
</feature>
<evidence type="ECO:0000256" key="4">
    <source>
        <dbReference type="ARBA" id="ARBA00023157"/>
    </source>
</evidence>
<dbReference type="EMBL" id="VIIS01002177">
    <property type="protein sequence ID" value="KAF0287645.1"/>
    <property type="molecule type" value="Genomic_DNA"/>
</dbReference>
<dbReference type="PANTHER" id="PTHR23301:SF100">
    <property type="entry name" value="GASP, ISOFORM A"/>
    <property type="match status" value="1"/>
</dbReference>
<dbReference type="PROSITE" id="PS50940">
    <property type="entry name" value="CHIT_BIND_II"/>
    <property type="match status" value="3"/>
</dbReference>
<dbReference type="SMART" id="SM00494">
    <property type="entry name" value="ChtBD2"/>
    <property type="match status" value="3"/>
</dbReference>
<comment type="caution">
    <text evidence="9">The sequence shown here is derived from an EMBL/GenBank/DDBJ whole genome shotgun (WGS) entry which is preliminary data.</text>
</comment>